<proteinExistence type="predicted"/>
<reference evidence="1" key="1">
    <citation type="journal article" date="2021" name="Proc. Natl. Acad. Sci. U.S.A.">
        <title>A Catalog of Tens of Thousands of Viruses from Human Metagenomes Reveals Hidden Associations with Chronic Diseases.</title>
        <authorList>
            <person name="Tisza M.J."/>
            <person name="Buck C.B."/>
        </authorList>
    </citation>
    <scope>NUCLEOTIDE SEQUENCE</scope>
    <source>
        <strain evidence="1">CtPuP5</strain>
    </source>
</reference>
<evidence type="ECO:0000313" key="1">
    <source>
        <dbReference type="EMBL" id="DAD66801.1"/>
    </source>
</evidence>
<protein>
    <submittedName>
        <fullName evidence="1">Uncharacterized protein</fullName>
    </submittedName>
</protein>
<sequence length="146" mass="17123">MLDDVENYDDMRLLYVREKGTDVDGRRLYQFLFGDEAQKESFWAEGFEEKPSGIAGDFLFEDSQYEIIKELKVYNIKFDLAQDNMCFSMQDCRDNCIALACENLDNPENDPDFEYPEEGRLVFHFGMPLVDVELILAKRSLLMSWV</sequence>
<dbReference type="EMBL" id="BK014662">
    <property type="protein sequence ID" value="DAD66801.1"/>
    <property type="molecule type" value="Genomic_DNA"/>
</dbReference>
<accession>A0A8S5LA86</accession>
<name>A0A8S5LA86_9CAUD</name>
<organism evidence="1">
    <name type="scientific">Myoviridae sp. ctPuP5</name>
    <dbReference type="NCBI Taxonomy" id="2823543"/>
    <lineage>
        <taxon>Viruses</taxon>
        <taxon>Duplodnaviria</taxon>
        <taxon>Heunggongvirae</taxon>
        <taxon>Uroviricota</taxon>
        <taxon>Caudoviricetes</taxon>
    </lineage>
</organism>